<dbReference type="PANTHER" id="PTHR20883:SF46">
    <property type="entry name" value="PHYTANOYL-COA HYDROXYLASE"/>
    <property type="match status" value="1"/>
</dbReference>
<dbReference type="EMBL" id="BSFI01000008">
    <property type="protein sequence ID" value="GLK68718.1"/>
    <property type="molecule type" value="Genomic_DNA"/>
</dbReference>
<evidence type="ECO:0000313" key="1">
    <source>
        <dbReference type="EMBL" id="GLK68718.1"/>
    </source>
</evidence>
<dbReference type="Proteomes" id="UP001143372">
    <property type="component" value="Unassembled WGS sequence"/>
</dbReference>
<reference evidence="1" key="1">
    <citation type="journal article" date="2014" name="Int. J. Syst. Evol. Microbiol.">
        <title>Complete genome sequence of Corynebacterium casei LMG S-19264T (=DSM 44701T), isolated from a smear-ripened cheese.</title>
        <authorList>
            <consortium name="US DOE Joint Genome Institute (JGI-PGF)"/>
            <person name="Walter F."/>
            <person name="Albersmeier A."/>
            <person name="Kalinowski J."/>
            <person name="Ruckert C."/>
        </authorList>
    </citation>
    <scope>NUCLEOTIDE SEQUENCE</scope>
    <source>
        <strain evidence="1">VKM B-2347</strain>
    </source>
</reference>
<dbReference type="Pfam" id="PF05721">
    <property type="entry name" value="PhyH"/>
    <property type="match status" value="1"/>
</dbReference>
<proteinExistence type="predicted"/>
<dbReference type="GO" id="GO:0005506">
    <property type="term" value="F:iron ion binding"/>
    <property type="evidence" value="ECO:0007669"/>
    <property type="project" value="UniProtKB-ARBA"/>
</dbReference>
<organism evidence="1 2">
    <name type="scientific">Hansschlegelia plantiphila</name>
    <dbReference type="NCBI Taxonomy" id="374655"/>
    <lineage>
        <taxon>Bacteria</taxon>
        <taxon>Pseudomonadati</taxon>
        <taxon>Pseudomonadota</taxon>
        <taxon>Alphaproteobacteria</taxon>
        <taxon>Hyphomicrobiales</taxon>
        <taxon>Methylopilaceae</taxon>
        <taxon>Hansschlegelia</taxon>
    </lineage>
</organism>
<keyword evidence="2" id="KW-1185">Reference proteome</keyword>
<comment type="caution">
    <text evidence="1">The sequence shown here is derived from an EMBL/GenBank/DDBJ whole genome shotgun (WGS) entry which is preliminary data.</text>
</comment>
<protein>
    <recommendedName>
        <fullName evidence="3">Phytanoyl-CoA dioxygenase family protein</fullName>
    </recommendedName>
</protein>
<dbReference type="Gene3D" id="2.60.120.620">
    <property type="entry name" value="q2cbj1_9rhob like domain"/>
    <property type="match status" value="1"/>
</dbReference>
<evidence type="ECO:0000313" key="2">
    <source>
        <dbReference type="Proteomes" id="UP001143372"/>
    </source>
</evidence>
<dbReference type="SUPFAM" id="SSF51197">
    <property type="entry name" value="Clavaminate synthase-like"/>
    <property type="match status" value="1"/>
</dbReference>
<sequence>MTAAHAQPISAEQPTEPSLRAALLDRGFLSIQRITDDDDVAHIRRICDALLDRKAGYEEGQHFNLVGANDEDGPQLTQLLNPRTYAPELVRTRFYANALALARDLLGPEARLEFDHIIRKPAFDGAVTPWHQDEAFRDPAFDYANVSIWMPLQAVDENNGCMAFIPGTGDGEILPHRSPNGDGSVHALECYAGFDPAAAVACPIPAGGCTVHTGRTVHGAGANSSAVPRYAYILVFDLPKQARTTSRAFPWLEAKQTPQMVRQRAWSRSATGLAVRAARKIRRMIHPDL</sequence>
<accession>A0A9W6J2W2</accession>
<evidence type="ECO:0008006" key="3">
    <source>
        <dbReference type="Google" id="ProtNLM"/>
    </source>
</evidence>
<dbReference type="GO" id="GO:0016706">
    <property type="term" value="F:2-oxoglutarate-dependent dioxygenase activity"/>
    <property type="evidence" value="ECO:0007669"/>
    <property type="project" value="UniProtKB-ARBA"/>
</dbReference>
<name>A0A9W6J2W2_9HYPH</name>
<dbReference type="RefSeq" id="WP_271168941.1">
    <property type="nucleotide sequence ID" value="NZ_BSFI01000008.1"/>
</dbReference>
<dbReference type="PANTHER" id="PTHR20883">
    <property type="entry name" value="PHYTANOYL-COA DIOXYGENASE DOMAIN CONTAINING 1"/>
    <property type="match status" value="1"/>
</dbReference>
<dbReference type="AlphaFoldDB" id="A0A9W6J2W2"/>
<gene>
    <name evidence="1" type="ORF">GCM10008179_23560</name>
</gene>
<reference evidence="1" key="2">
    <citation type="submission" date="2023-01" db="EMBL/GenBank/DDBJ databases">
        <authorList>
            <person name="Sun Q."/>
            <person name="Evtushenko L."/>
        </authorList>
    </citation>
    <scope>NUCLEOTIDE SEQUENCE</scope>
    <source>
        <strain evidence="1">VKM B-2347</strain>
    </source>
</reference>
<dbReference type="InterPro" id="IPR008775">
    <property type="entry name" value="Phytyl_CoA_dOase-like"/>
</dbReference>